<dbReference type="GO" id="GO:0005524">
    <property type="term" value="F:ATP binding"/>
    <property type="evidence" value="ECO:0007669"/>
    <property type="project" value="UniProtKB-KW"/>
</dbReference>
<dbReference type="PANTHER" id="PTHR24421">
    <property type="entry name" value="NITRATE/NITRITE SENSOR PROTEIN NARX-RELATED"/>
    <property type="match status" value="1"/>
</dbReference>
<feature type="transmembrane region" description="Helical" evidence="9">
    <location>
        <begin position="12"/>
        <end position="45"/>
    </location>
</feature>
<feature type="transmembrane region" description="Helical" evidence="9">
    <location>
        <begin position="95"/>
        <end position="116"/>
    </location>
</feature>
<dbReference type="SUPFAM" id="SSF55874">
    <property type="entry name" value="ATPase domain of HSP90 chaperone/DNA topoisomerase II/histidine kinase"/>
    <property type="match status" value="1"/>
</dbReference>
<dbReference type="OrthoDB" id="227596at2"/>
<dbReference type="InterPro" id="IPR036890">
    <property type="entry name" value="HATPase_C_sf"/>
</dbReference>
<protein>
    <recommendedName>
        <fullName evidence="2">histidine kinase</fullName>
        <ecNumber evidence="2">2.7.13.3</ecNumber>
    </recommendedName>
</protein>
<feature type="domain" description="Signal transduction histidine kinase subgroup 3 dimerisation and phosphoacceptor" evidence="11">
    <location>
        <begin position="157"/>
        <end position="218"/>
    </location>
</feature>
<evidence type="ECO:0000256" key="1">
    <source>
        <dbReference type="ARBA" id="ARBA00000085"/>
    </source>
</evidence>
<keyword evidence="6" id="KW-0418">Kinase</keyword>
<dbReference type="GO" id="GO:0016020">
    <property type="term" value="C:membrane"/>
    <property type="evidence" value="ECO:0007669"/>
    <property type="project" value="InterPro"/>
</dbReference>
<dbReference type="Pfam" id="PF07730">
    <property type="entry name" value="HisKA_3"/>
    <property type="match status" value="1"/>
</dbReference>
<dbReference type="InterPro" id="IPR011712">
    <property type="entry name" value="Sig_transdc_His_kin_sub3_dim/P"/>
</dbReference>
<dbReference type="Pfam" id="PF02518">
    <property type="entry name" value="HATPase_c"/>
    <property type="match status" value="1"/>
</dbReference>
<gene>
    <name evidence="12" type="ORF">BBK82_39105</name>
</gene>
<evidence type="ECO:0000256" key="4">
    <source>
        <dbReference type="ARBA" id="ARBA00022679"/>
    </source>
</evidence>
<dbReference type="RefSeq" id="WP_065919443.1">
    <property type="nucleotide sequence ID" value="NZ_CP016793.1"/>
</dbReference>
<dbReference type="EMBL" id="CP016793">
    <property type="protein sequence ID" value="ANZ41106.1"/>
    <property type="molecule type" value="Genomic_DNA"/>
</dbReference>
<organism evidence="12 13">
    <name type="scientific">Lentzea guizhouensis</name>
    <dbReference type="NCBI Taxonomy" id="1586287"/>
    <lineage>
        <taxon>Bacteria</taxon>
        <taxon>Bacillati</taxon>
        <taxon>Actinomycetota</taxon>
        <taxon>Actinomycetes</taxon>
        <taxon>Pseudonocardiales</taxon>
        <taxon>Pseudonocardiaceae</taxon>
        <taxon>Lentzea</taxon>
    </lineage>
</organism>
<dbReference type="AlphaFoldDB" id="A0A1B2HTP4"/>
<dbReference type="Gene3D" id="3.30.565.10">
    <property type="entry name" value="Histidine kinase-like ATPase, C-terminal domain"/>
    <property type="match status" value="1"/>
</dbReference>
<keyword evidence="4" id="KW-0808">Transferase</keyword>
<evidence type="ECO:0000259" key="11">
    <source>
        <dbReference type="Pfam" id="PF07730"/>
    </source>
</evidence>
<evidence type="ECO:0000256" key="3">
    <source>
        <dbReference type="ARBA" id="ARBA00022553"/>
    </source>
</evidence>
<dbReference type="Gene3D" id="1.20.5.1930">
    <property type="match status" value="1"/>
</dbReference>
<keyword evidence="9" id="KW-0472">Membrane</keyword>
<dbReference type="GO" id="GO:0000155">
    <property type="term" value="F:phosphorelay sensor kinase activity"/>
    <property type="evidence" value="ECO:0007669"/>
    <property type="project" value="InterPro"/>
</dbReference>
<dbReference type="PANTHER" id="PTHR24421:SF10">
    <property type="entry name" value="NITRATE_NITRITE SENSOR PROTEIN NARQ"/>
    <property type="match status" value="1"/>
</dbReference>
<keyword evidence="9" id="KW-0812">Transmembrane</keyword>
<dbReference type="Proteomes" id="UP000093053">
    <property type="component" value="Chromosome"/>
</dbReference>
<keyword evidence="9" id="KW-1133">Transmembrane helix</keyword>
<keyword evidence="13" id="KW-1185">Reference proteome</keyword>
<evidence type="ECO:0000256" key="6">
    <source>
        <dbReference type="ARBA" id="ARBA00022777"/>
    </source>
</evidence>
<feature type="transmembrane region" description="Helical" evidence="9">
    <location>
        <begin position="122"/>
        <end position="139"/>
    </location>
</feature>
<sequence length="345" mass="37050">MRWPPDPVVRGVVAAVPVLAAVVLNAGITLVDVVVLTGCAALVVLGSRWPLTASVGQSAVMCLSLYLGTVSAAFTQFAAGFALGEVAYRYRRPHVLVVAWLGNAAATAVFLSTGPLEPVPTAIRLLLATGMPVAVGLHLRTRARHREQAVELARAEERLAVARELHDLVAHHMSSIMLRVGVARHLRDDPGVLDEVHATSAAALKDLRRLLVVLRDPTVTPVAAQEFEPALHEMKRRCEDAGVPVELHVHVGHLDAVARHAVLRVVQESLTNAVKHGCGPVRVEIGQADEVTVVVRNPADRVPRRPGFGLTGLRERVELLGGRLTAGQRRGEWVVSARLPVEGEK</sequence>
<feature type="transmembrane region" description="Helical" evidence="9">
    <location>
        <begin position="65"/>
        <end position="83"/>
    </location>
</feature>
<evidence type="ECO:0000313" key="12">
    <source>
        <dbReference type="EMBL" id="ANZ41106.1"/>
    </source>
</evidence>
<keyword evidence="7" id="KW-0067">ATP-binding</keyword>
<dbReference type="EC" id="2.7.13.3" evidence="2"/>
<evidence type="ECO:0000313" key="13">
    <source>
        <dbReference type="Proteomes" id="UP000093053"/>
    </source>
</evidence>
<evidence type="ECO:0000256" key="5">
    <source>
        <dbReference type="ARBA" id="ARBA00022741"/>
    </source>
</evidence>
<keyword evidence="5" id="KW-0547">Nucleotide-binding</keyword>
<dbReference type="KEGG" id="led:BBK82_39105"/>
<keyword evidence="8" id="KW-0902">Two-component regulatory system</keyword>
<comment type="catalytic activity">
    <reaction evidence="1">
        <text>ATP + protein L-histidine = ADP + protein N-phospho-L-histidine.</text>
        <dbReference type="EC" id="2.7.13.3"/>
    </reaction>
</comment>
<accession>A0A1B2HTP4</accession>
<evidence type="ECO:0000256" key="9">
    <source>
        <dbReference type="SAM" id="Phobius"/>
    </source>
</evidence>
<dbReference type="STRING" id="1586287.BBK82_39105"/>
<feature type="domain" description="Histidine kinase/HSP90-like ATPase" evidence="10">
    <location>
        <begin position="261"/>
        <end position="341"/>
    </location>
</feature>
<dbReference type="GO" id="GO:0046983">
    <property type="term" value="F:protein dimerization activity"/>
    <property type="evidence" value="ECO:0007669"/>
    <property type="project" value="InterPro"/>
</dbReference>
<reference evidence="12 13" key="1">
    <citation type="submission" date="2016-07" db="EMBL/GenBank/DDBJ databases">
        <title>Complete genome sequence of the Lentzea guizhouensis DHS C013.</title>
        <authorList>
            <person name="Cao C."/>
        </authorList>
    </citation>
    <scope>NUCLEOTIDE SEQUENCE [LARGE SCALE GENOMIC DNA]</scope>
    <source>
        <strain evidence="12 13">DHS C013</strain>
    </source>
</reference>
<dbReference type="InterPro" id="IPR050482">
    <property type="entry name" value="Sensor_HK_TwoCompSys"/>
</dbReference>
<evidence type="ECO:0000256" key="2">
    <source>
        <dbReference type="ARBA" id="ARBA00012438"/>
    </source>
</evidence>
<evidence type="ECO:0000256" key="7">
    <source>
        <dbReference type="ARBA" id="ARBA00022840"/>
    </source>
</evidence>
<dbReference type="InterPro" id="IPR003594">
    <property type="entry name" value="HATPase_dom"/>
</dbReference>
<keyword evidence="3" id="KW-0597">Phosphoprotein</keyword>
<evidence type="ECO:0000259" key="10">
    <source>
        <dbReference type="Pfam" id="PF02518"/>
    </source>
</evidence>
<name>A0A1B2HTP4_9PSEU</name>
<dbReference type="CDD" id="cd16917">
    <property type="entry name" value="HATPase_UhpB-NarQ-NarX-like"/>
    <property type="match status" value="1"/>
</dbReference>
<evidence type="ECO:0000256" key="8">
    <source>
        <dbReference type="ARBA" id="ARBA00023012"/>
    </source>
</evidence>
<proteinExistence type="predicted"/>